<reference evidence="1 2" key="1">
    <citation type="submission" date="2024-11" db="EMBL/GenBank/DDBJ databases">
        <title>Chromosome-level genome assembly of Eucalyptus globulus Labill. provides insights into its genome evolution.</title>
        <authorList>
            <person name="Li X."/>
        </authorList>
    </citation>
    <scope>NUCLEOTIDE SEQUENCE [LARGE SCALE GENOMIC DNA]</scope>
    <source>
        <strain evidence="1">CL2024</strain>
        <tissue evidence="1">Fresh tender leaves</tissue>
    </source>
</reference>
<dbReference type="EMBL" id="JBJKBG010000005">
    <property type="protein sequence ID" value="KAL3739333.1"/>
    <property type="molecule type" value="Genomic_DNA"/>
</dbReference>
<proteinExistence type="predicted"/>
<protein>
    <recommendedName>
        <fullName evidence="3">Reverse transcriptase</fullName>
    </recommendedName>
</protein>
<comment type="caution">
    <text evidence="1">The sequence shown here is derived from an EMBL/GenBank/DDBJ whole genome shotgun (WGS) entry which is preliminary data.</text>
</comment>
<name>A0ABD3KI63_EUCGL</name>
<evidence type="ECO:0000313" key="2">
    <source>
        <dbReference type="Proteomes" id="UP001634007"/>
    </source>
</evidence>
<dbReference type="Proteomes" id="UP001634007">
    <property type="component" value="Unassembled WGS sequence"/>
</dbReference>
<sequence length="196" mass="22317">MKELGELKHFLGLEIDRTKEGLFLCQQKYARDFLKKFGMLDCKPIFTPLDGNTKLCAEEGRELEDSTMYRQLVGGLIYLTITQSNISFAVGVVSQFMEKPRKPHLDAAKCILRYVKKTFDFRLLYKKGSSSELVGHCDADYAGDQHTRQLTTRYSFNLGLVVVSWCSKRQLTASLSTTEAEYRAATMTAQESTWLV</sequence>
<evidence type="ECO:0008006" key="3">
    <source>
        <dbReference type="Google" id="ProtNLM"/>
    </source>
</evidence>
<accession>A0ABD3KI63</accession>
<evidence type="ECO:0000313" key="1">
    <source>
        <dbReference type="EMBL" id="KAL3739333.1"/>
    </source>
</evidence>
<dbReference type="CDD" id="cd09272">
    <property type="entry name" value="RNase_HI_RT_Ty1"/>
    <property type="match status" value="1"/>
</dbReference>
<dbReference type="PANTHER" id="PTHR11439:SF475">
    <property type="entry name" value="CYSTEINE-RICH RLK (RECEPTOR-LIKE PROTEIN KINASE) 8"/>
    <property type="match status" value="1"/>
</dbReference>
<gene>
    <name evidence="1" type="ORF">ACJRO7_020705</name>
</gene>
<dbReference type="AlphaFoldDB" id="A0ABD3KI63"/>
<keyword evidence="2" id="KW-1185">Reference proteome</keyword>
<organism evidence="1 2">
    <name type="scientific">Eucalyptus globulus</name>
    <name type="common">Tasmanian blue gum</name>
    <dbReference type="NCBI Taxonomy" id="34317"/>
    <lineage>
        <taxon>Eukaryota</taxon>
        <taxon>Viridiplantae</taxon>
        <taxon>Streptophyta</taxon>
        <taxon>Embryophyta</taxon>
        <taxon>Tracheophyta</taxon>
        <taxon>Spermatophyta</taxon>
        <taxon>Magnoliopsida</taxon>
        <taxon>eudicotyledons</taxon>
        <taxon>Gunneridae</taxon>
        <taxon>Pentapetalae</taxon>
        <taxon>rosids</taxon>
        <taxon>malvids</taxon>
        <taxon>Myrtales</taxon>
        <taxon>Myrtaceae</taxon>
        <taxon>Myrtoideae</taxon>
        <taxon>Eucalypteae</taxon>
        <taxon>Eucalyptus</taxon>
    </lineage>
</organism>
<dbReference type="PANTHER" id="PTHR11439">
    <property type="entry name" value="GAG-POL-RELATED RETROTRANSPOSON"/>
    <property type="match status" value="1"/>
</dbReference>